<dbReference type="Gene3D" id="1.10.10.10">
    <property type="entry name" value="Winged helix-like DNA-binding domain superfamily/Winged helix DNA-binding domain"/>
    <property type="match status" value="1"/>
</dbReference>
<evidence type="ECO:0000313" key="6">
    <source>
        <dbReference type="Proteomes" id="UP000182237"/>
    </source>
</evidence>
<dbReference type="InterPro" id="IPR008920">
    <property type="entry name" value="TF_FadR/GntR_C"/>
</dbReference>
<dbReference type="Proteomes" id="UP000182237">
    <property type="component" value="Chromosome I"/>
</dbReference>
<dbReference type="CDD" id="cd07377">
    <property type="entry name" value="WHTH_GntR"/>
    <property type="match status" value="1"/>
</dbReference>
<evidence type="ECO:0000256" key="1">
    <source>
        <dbReference type="ARBA" id="ARBA00023015"/>
    </source>
</evidence>
<dbReference type="InterPro" id="IPR036388">
    <property type="entry name" value="WH-like_DNA-bd_sf"/>
</dbReference>
<dbReference type="InterPro" id="IPR000524">
    <property type="entry name" value="Tscrpt_reg_HTH_GntR"/>
</dbReference>
<name>A0A1H1V5C5_9CORY</name>
<dbReference type="Pfam" id="PF07729">
    <property type="entry name" value="FCD"/>
    <property type="match status" value="1"/>
</dbReference>
<protein>
    <submittedName>
        <fullName evidence="5">DNA-binding transcriptional regulator, FadR family</fullName>
    </submittedName>
</protein>
<accession>A0A1H1V5C5</accession>
<dbReference type="PANTHER" id="PTHR43537">
    <property type="entry name" value="TRANSCRIPTIONAL REGULATOR, GNTR FAMILY"/>
    <property type="match status" value="1"/>
</dbReference>
<evidence type="ECO:0000259" key="4">
    <source>
        <dbReference type="PROSITE" id="PS50949"/>
    </source>
</evidence>
<dbReference type="PRINTS" id="PR00035">
    <property type="entry name" value="HTHGNTR"/>
</dbReference>
<evidence type="ECO:0000256" key="2">
    <source>
        <dbReference type="ARBA" id="ARBA00023125"/>
    </source>
</evidence>
<dbReference type="InterPro" id="IPR011711">
    <property type="entry name" value="GntR_C"/>
</dbReference>
<reference evidence="5 6" key="1">
    <citation type="submission" date="2016-10" db="EMBL/GenBank/DDBJ databases">
        <authorList>
            <person name="de Groot N.N."/>
        </authorList>
    </citation>
    <scope>NUCLEOTIDE SEQUENCE [LARGE SCALE GENOMIC DNA]</scope>
    <source>
        <strain evidence="5 6">DSM 45434</strain>
    </source>
</reference>
<keyword evidence="6" id="KW-1185">Reference proteome</keyword>
<sequence>MRAYDTVMAWVTSRLRSGELSIGDHLPSERALAEELGVSRNSLREALRVLEAMGMLQSATGSGPRSGTVLTAAPEQALGLALSLQLASSQVAPEHVFRVRLLLECAAMRSSDPATLDLEHVRGILEQMDQPDLSIEGFLLLDAQFHVALSRAASNPLLSALMGALRRAISDHTVELSRSLPDWPATARRLRREHAEILEALLSAGGDEAAGLLERHIVGYYEETHRPRPEM</sequence>
<dbReference type="GO" id="GO:0003677">
    <property type="term" value="F:DNA binding"/>
    <property type="evidence" value="ECO:0007669"/>
    <property type="project" value="UniProtKB-KW"/>
</dbReference>
<proteinExistence type="predicted"/>
<evidence type="ECO:0000256" key="3">
    <source>
        <dbReference type="ARBA" id="ARBA00023163"/>
    </source>
</evidence>
<dbReference type="PROSITE" id="PS50949">
    <property type="entry name" value="HTH_GNTR"/>
    <property type="match status" value="1"/>
</dbReference>
<feature type="domain" description="HTH gntR-type" evidence="4">
    <location>
        <begin position="1"/>
        <end position="73"/>
    </location>
</feature>
<dbReference type="STRING" id="1203190.GCA_000312345_02034"/>
<dbReference type="RefSeq" id="WP_019194821.1">
    <property type="nucleotide sequence ID" value="NZ_LT629765.1"/>
</dbReference>
<dbReference type="OrthoDB" id="7989071at2"/>
<dbReference type="EMBL" id="LT629765">
    <property type="protein sequence ID" value="SDS79903.1"/>
    <property type="molecule type" value="Genomic_DNA"/>
</dbReference>
<evidence type="ECO:0000313" key="5">
    <source>
        <dbReference type="EMBL" id="SDS79903.1"/>
    </source>
</evidence>
<dbReference type="Pfam" id="PF00392">
    <property type="entry name" value="GntR"/>
    <property type="match status" value="1"/>
</dbReference>
<dbReference type="SMART" id="SM00345">
    <property type="entry name" value="HTH_GNTR"/>
    <property type="match status" value="1"/>
</dbReference>
<keyword evidence="3" id="KW-0804">Transcription</keyword>
<dbReference type="Gene3D" id="1.20.120.530">
    <property type="entry name" value="GntR ligand-binding domain-like"/>
    <property type="match status" value="1"/>
</dbReference>
<dbReference type="SMART" id="SM00895">
    <property type="entry name" value="FCD"/>
    <property type="match status" value="1"/>
</dbReference>
<dbReference type="PANTHER" id="PTHR43537:SF24">
    <property type="entry name" value="GLUCONATE OPERON TRANSCRIPTIONAL REPRESSOR"/>
    <property type="match status" value="1"/>
</dbReference>
<keyword evidence="2 5" id="KW-0238">DNA-binding</keyword>
<dbReference type="GO" id="GO:0003700">
    <property type="term" value="F:DNA-binding transcription factor activity"/>
    <property type="evidence" value="ECO:0007669"/>
    <property type="project" value="InterPro"/>
</dbReference>
<dbReference type="AlphaFoldDB" id="A0A1H1V5C5"/>
<gene>
    <name evidence="5" type="ORF">SAMN04488539_2419</name>
</gene>
<dbReference type="eggNOG" id="COG2186">
    <property type="taxonomic scope" value="Bacteria"/>
</dbReference>
<dbReference type="SUPFAM" id="SSF48008">
    <property type="entry name" value="GntR ligand-binding domain-like"/>
    <property type="match status" value="1"/>
</dbReference>
<dbReference type="SUPFAM" id="SSF46785">
    <property type="entry name" value="Winged helix' DNA-binding domain"/>
    <property type="match status" value="1"/>
</dbReference>
<organism evidence="5 6">
    <name type="scientific">Corynebacterium timonense</name>
    <dbReference type="NCBI Taxonomy" id="441500"/>
    <lineage>
        <taxon>Bacteria</taxon>
        <taxon>Bacillati</taxon>
        <taxon>Actinomycetota</taxon>
        <taxon>Actinomycetes</taxon>
        <taxon>Mycobacteriales</taxon>
        <taxon>Corynebacteriaceae</taxon>
        <taxon>Corynebacterium</taxon>
    </lineage>
</organism>
<keyword evidence="1" id="KW-0805">Transcription regulation</keyword>
<dbReference type="InterPro" id="IPR036390">
    <property type="entry name" value="WH_DNA-bd_sf"/>
</dbReference>